<name>A0A1Q9E8Z6_SYMMI</name>
<gene>
    <name evidence="1" type="ORF">AK812_SmicGene13111</name>
</gene>
<keyword evidence="2" id="KW-1185">Reference proteome</keyword>
<comment type="caution">
    <text evidence="1">The sequence shown here is derived from an EMBL/GenBank/DDBJ whole genome shotgun (WGS) entry which is preliminary data.</text>
</comment>
<protein>
    <submittedName>
        <fullName evidence="1">Uncharacterized protein</fullName>
    </submittedName>
</protein>
<dbReference type="OrthoDB" id="10336142at2759"/>
<dbReference type="EMBL" id="LSRX01000224">
    <property type="protein sequence ID" value="OLQ03892.1"/>
    <property type="molecule type" value="Genomic_DNA"/>
</dbReference>
<proteinExistence type="predicted"/>
<dbReference type="Proteomes" id="UP000186817">
    <property type="component" value="Unassembled WGS sequence"/>
</dbReference>
<evidence type="ECO:0000313" key="1">
    <source>
        <dbReference type="EMBL" id="OLQ03892.1"/>
    </source>
</evidence>
<evidence type="ECO:0000313" key="2">
    <source>
        <dbReference type="Proteomes" id="UP000186817"/>
    </source>
</evidence>
<organism evidence="1 2">
    <name type="scientific">Symbiodinium microadriaticum</name>
    <name type="common">Dinoflagellate</name>
    <name type="synonym">Zooxanthella microadriatica</name>
    <dbReference type="NCBI Taxonomy" id="2951"/>
    <lineage>
        <taxon>Eukaryota</taxon>
        <taxon>Sar</taxon>
        <taxon>Alveolata</taxon>
        <taxon>Dinophyceae</taxon>
        <taxon>Suessiales</taxon>
        <taxon>Symbiodiniaceae</taxon>
        <taxon>Symbiodinium</taxon>
    </lineage>
</organism>
<sequence>MHPCTNSEDLTLVHFSDLCLLHKQHQLRGRLVFPLFADAAEGVPAQQAALRANGLRHGGLGCAVLSVIAMCQRPTFFQPDSRSMPMHGGEHIAQELVGSERCAKRQQQPEDMARGLQIWHIKDAGEDGEGTPLPGLVPARISRDLLQCRRGMAAMCSHPYVVVCRGRGTGRTMRLADINPLAPARHSLGRAAAGSLHKRAPRVRSLPSVQLCMQPASPAAIRCRGIIAVAAQRARASSLLELPVDKVVSAFGGRAVLRFYE</sequence>
<accession>A0A1Q9E8Z6</accession>
<reference evidence="1 2" key="1">
    <citation type="submission" date="2016-02" db="EMBL/GenBank/DDBJ databases">
        <title>Genome analysis of coral dinoflagellate symbionts highlights evolutionary adaptations to a symbiotic lifestyle.</title>
        <authorList>
            <person name="Aranda M."/>
            <person name="Li Y."/>
            <person name="Liew Y.J."/>
            <person name="Baumgarten S."/>
            <person name="Simakov O."/>
            <person name="Wilson M."/>
            <person name="Piel J."/>
            <person name="Ashoor H."/>
            <person name="Bougouffa S."/>
            <person name="Bajic V.B."/>
            <person name="Ryu T."/>
            <person name="Ravasi T."/>
            <person name="Bayer T."/>
            <person name="Micklem G."/>
            <person name="Kim H."/>
            <person name="Bhak J."/>
            <person name="Lajeunesse T.C."/>
            <person name="Voolstra C.R."/>
        </authorList>
    </citation>
    <scope>NUCLEOTIDE SEQUENCE [LARGE SCALE GENOMIC DNA]</scope>
    <source>
        <strain evidence="1 2">CCMP2467</strain>
    </source>
</reference>
<dbReference type="AlphaFoldDB" id="A0A1Q9E8Z6"/>